<keyword evidence="1" id="KW-1133">Transmembrane helix</keyword>
<protein>
    <submittedName>
        <fullName evidence="2">Uncharacterized protein</fullName>
    </submittedName>
</protein>
<dbReference type="Proteomes" id="UP000092993">
    <property type="component" value="Unassembled WGS sequence"/>
</dbReference>
<accession>A0A1C7LVP2</accession>
<feature type="transmembrane region" description="Helical" evidence="1">
    <location>
        <begin position="98"/>
        <end position="118"/>
    </location>
</feature>
<name>A0A1C7LVP2_GRIFR</name>
<evidence type="ECO:0000256" key="1">
    <source>
        <dbReference type="SAM" id="Phobius"/>
    </source>
</evidence>
<keyword evidence="3" id="KW-1185">Reference proteome</keyword>
<dbReference type="AlphaFoldDB" id="A0A1C7LVP2"/>
<proteinExistence type="predicted"/>
<feature type="transmembrane region" description="Helical" evidence="1">
    <location>
        <begin position="124"/>
        <end position="145"/>
    </location>
</feature>
<evidence type="ECO:0000313" key="3">
    <source>
        <dbReference type="Proteomes" id="UP000092993"/>
    </source>
</evidence>
<evidence type="ECO:0000313" key="2">
    <source>
        <dbReference type="EMBL" id="OBZ68760.1"/>
    </source>
</evidence>
<dbReference type="EMBL" id="LUGG01000019">
    <property type="protein sequence ID" value="OBZ68760.1"/>
    <property type="molecule type" value="Genomic_DNA"/>
</dbReference>
<comment type="caution">
    <text evidence="2">The sequence shown here is derived from an EMBL/GenBank/DDBJ whole genome shotgun (WGS) entry which is preliminary data.</text>
</comment>
<sequence length="226" mass="25112">MHTVGLDDPKSPGEVGEMPAFEEAGKKSRFESLQFSALSLLSIIYDYVIILCGRDHRSFLIAKMSNAARDPSYTESDFSEKWQLYSGGLAHIWMTDSFRCFCIIFSMVIFLCFAPAAYTLAKLFAIISTFCGLYGILVGNVYAFLLRRVPNGRVWVKNVDETESSGCFNAQNLITIPLASCHWSVLFYFPAAAFAGSVWLEEVAQVSASPTPYQRENSLTIASSEV</sequence>
<reference evidence="2 3" key="1">
    <citation type="submission" date="2016-03" db="EMBL/GenBank/DDBJ databases">
        <title>Whole genome sequencing of Grifola frondosa 9006-11.</title>
        <authorList>
            <person name="Min B."/>
            <person name="Park H."/>
            <person name="Kim J.-G."/>
            <person name="Cho H."/>
            <person name="Oh Y.-L."/>
            <person name="Kong W.-S."/>
            <person name="Choi I.-G."/>
        </authorList>
    </citation>
    <scope>NUCLEOTIDE SEQUENCE [LARGE SCALE GENOMIC DNA]</scope>
    <source>
        <strain evidence="2 3">9006-11</strain>
    </source>
</reference>
<keyword evidence="1" id="KW-0472">Membrane</keyword>
<gene>
    <name evidence="2" type="ORF">A0H81_11096</name>
</gene>
<feature type="transmembrane region" description="Helical" evidence="1">
    <location>
        <begin position="33"/>
        <end position="53"/>
    </location>
</feature>
<organism evidence="2 3">
    <name type="scientific">Grifola frondosa</name>
    <name type="common">Maitake</name>
    <name type="synonym">Polyporus frondosus</name>
    <dbReference type="NCBI Taxonomy" id="5627"/>
    <lineage>
        <taxon>Eukaryota</taxon>
        <taxon>Fungi</taxon>
        <taxon>Dikarya</taxon>
        <taxon>Basidiomycota</taxon>
        <taxon>Agaricomycotina</taxon>
        <taxon>Agaricomycetes</taxon>
        <taxon>Polyporales</taxon>
        <taxon>Grifolaceae</taxon>
        <taxon>Grifola</taxon>
    </lineage>
</organism>
<keyword evidence="1" id="KW-0812">Transmembrane</keyword>